<feature type="transmembrane region" description="Helical" evidence="1">
    <location>
        <begin position="119"/>
        <end position="137"/>
    </location>
</feature>
<keyword evidence="1" id="KW-0472">Membrane</keyword>
<keyword evidence="1" id="KW-0812">Transmembrane</keyword>
<dbReference type="Proteomes" id="UP000654075">
    <property type="component" value="Unassembled WGS sequence"/>
</dbReference>
<evidence type="ECO:0000313" key="2">
    <source>
        <dbReference type="EMBL" id="CAE8598993.1"/>
    </source>
</evidence>
<feature type="transmembrane region" description="Helical" evidence="1">
    <location>
        <begin position="6"/>
        <end position="26"/>
    </location>
</feature>
<comment type="caution">
    <text evidence="2">The sequence shown here is derived from an EMBL/GenBank/DDBJ whole genome shotgun (WGS) entry which is preliminary data.</text>
</comment>
<feature type="transmembrane region" description="Helical" evidence="1">
    <location>
        <begin position="170"/>
        <end position="189"/>
    </location>
</feature>
<organism evidence="2 3">
    <name type="scientific">Polarella glacialis</name>
    <name type="common">Dinoflagellate</name>
    <dbReference type="NCBI Taxonomy" id="89957"/>
    <lineage>
        <taxon>Eukaryota</taxon>
        <taxon>Sar</taxon>
        <taxon>Alveolata</taxon>
        <taxon>Dinophyceae</taxon>
        <taxon>Suessiales</taxon>
        <taxon>Suessiaceae</taxon>
        <taxon>Polarella</taxon>
    </lineage>
</organism>
<feature type="transmembrane region" description="Helical" evidence="1">
    <location>
        <begin position="88"/>
        <end position="107"/>
    </location>
</feature>
<evidence type="ECO:0000256" key="1">
    <source>
        <dbReference type="SAM" id="Phobius"/>
    </source>
</evidence>
<evidence type="ECO:0000313" key="3">
    <source>
        <dbReference type="Proteomes" id="UP000654075"/>
    </source>
</evidence>
<feature type="transmembrane region" description="Helical" evidence="1">
    <location>
        <begin position="47"/>
        <end position="73"/>
    </location>
</feature>
<sequence length="242" mass="27687">EAGYFFIYLSHWSLIFEVVYVVALLYCNVVSVGDLPLQSATKREMPYLLNATLALFALAQPLSFIAMVLYWTVENPIWKLTAETMPDYLGFFAHGLDWVLMTVSLLTGRLPYHCAMSGWVLQFTGLYLVWSGIHFFLRIGTYGGCVRFVQTECPIYNALDWHTPGSALKLVALIQLVIIPATISLYLVMVKLRDKNDPQADLRMMDQNLRELQEMQTRALLAHQVDEEVQEQQQQAHRKSCC</sequence>
<name>A0A813EJ81_POLGL</name>
<dbReference type="EMBL" id="CAJNNV010010756">
    <property type="protein sequence ID" value="CAE8598993.1"/>
    <property type="molecule type" value="Genomic_DNA"/>
</dbReference>
<keyword evidence="3" id="KW-1185">Reference proteome</keyword>
<keyword evidence="1" id="KW-1133">Transmembrane helix</keyword>
<dbReference type="AlphaFoldDB" id="A0A813EJ81"/>
<dbReference type="OrthoDB" id="544179at2759"/>
<feature type="non-terminal residue" evidence="2">
    <location>
        <position position="1"/>
    </location>
</feature>
<reference evidence="2" key="1">
    <citation type="submission" date="2021-02" db="EMBL/GenBank/DDBJ databases">
        <authorList>
            <person name="Dougan E. K."/>
            <person name="Rhodes N."/>
            <person name="Thang M."/>
            <person name="Chan C."/>
        </authorList>
    </citation>
    <scope>NUCLEOTIDE SEQUENCE</scope>
</reference>
<proteinExistence type="predicted"/>
<protein>
    <submittedName>
        <fullName evidence="2">Uncharacterized protein</fullName>
    </submittedName>
</protein>
<gene>
    <name evidence="2" type="ORF">PGLA1383_LOCUS17375</name>
</gene>
<accession>A0A813EJ81</accession>